<dbReference type="EMBL" id="JAMFMB010000004">
    <property type="protein sequence ID" value="MCL6282900.1"/>
    <property type="molecule type" value="Genomic_DNA"/>
</dbReference>
<organism evidence="1 2">
    <name type="scientific">Ruegeria spongiae</name>
    <dbReference type="NCBI Taxonomy" id="2942209"/>
    <lineage>
        <taxon>Bacteria</taxon>
        <taxon>Pseudomonadati</taxon>
        <taxon>Pseudomonadota</taxon>
        <taxon>Alphaproteobacteria</taxon>
        <taxon>Rhodobacterales</taxon>
        <taxon>Roseobacteraceae</taxon>
        <taxon>Ruegeria</taxon>
    </lineage>
</organism>
<proteinExistence type="predicted"/>
<keyword evidence="2" id="KW-1185">Reference proteome</keyword>
<evidence type="ECO:0000313" key="2">
    <source>
        <dbReference type="Proteomes" id="UP001203880"/>
    </source>
</evidence>
<sequence length="48" mass="5453">MKLSETPTPTAQEALDYLEEAWAYFCPVPVETKSEEQEPDLFQYANAA</sequence>
<comment type="caution">
    <text evidence="1">The sequence shown here is derived from an EMBL/GenBank/DDBJ whole genome shotgun (WGS) entry which is preliminary data.</text>
</comment>
<dbReference type="RefSeq" id="WP_249707400.1">
    <property type="nucleotide sequence ID" value="NZ_JAMFMB010000004.1"/>
</dbReference>
<name>A0ABT0PZ88_9RHOB</name>
<reference evidence="1" key="1">
    <citation type="submission" date="2022-05" db="EMBL/GenBank/DDBJ databases">
        <authorList>
            <person name="Park J.-S."/>
        </authorList>
    </citation>
    <scope>NUCLEOTIDE SEQUENCE</scope>
    <source>
        <strain evidence="1">2012CJ41-6</strain>
    </source>
</reference>
<gene>
    <name evidence="1" type="ORF">M3P21_05080</name>
</gene>
<dbReference type="Proteomes" id="UP001203880">
    <property type="component" value="Unassembled WGS sequence"/>
</dbReference>
<evidence type="ECO:0000313" key="1">
    <source>
        <dbReference type="EMBL" id="MCL6282900.1"/>
    </source>
</evidence>
<protein>
    <submittedName>
        <fullName evidence="1">Uncharacterized protein</fullName>
    </submittedName>
</protein>
<accession>A0ABT0PZ88</accession>